<proteinExistence type="inferred from homology"/>
<dbReference type="InterPro" id="IPR036412">
    <property type="entry name" value="HAD-like_sf"/>
</dbReference>
<accession>A0A9E7HW14</accession>
<name>A0A9E7HW14_9LILI</name>
<evidence type="ECO:0000313" key="6">
    <source>
        <dbReference type="EMBL" id="URE41020.1"/>
    </source>
</evidence>
<evidence type="ECO:0000256" key="3">
    <source>
        <dbReference type="ARBA" id="ARBA00037324"/>
    </source>
</evidence>
<dbReference type="InterPro" id="IPR050365">
    <property type="entry name" value="TIM50"/>
</dbReference>
<dbReference type="SUPFAM" id="SSF56784">
    <property type="entry name" value="HAD-like"/>
    <property type="match status" value="1"/>
</dbReference>
<dbReference type="AlphaFoldDB" id="A0A9E7HW14"/>
<evidence type="ECO:0000313" key="7">
    <source>
        <dbReference type="Proteomes" id="UP001055439"/>
    </source>
</evidence>
<dbReference type="Gene3D" id="3.40.50.1000">
    <property type="entry name" value="HAD superfamily/HAD-like"/>
    <property type="match status" value="1"/>
</dbReference>
<dbReference type="OrthoDB" id="277011at2759"/>
<gene>
    <name evidence="6" type="ORF">MUK42_16957</name>
</gene>
<dbReference type="GO" id="GO:0004721">
    <property type="term" value="F:phosphoprotein phosphatase activity"/>
    <property type="evidence" value="ECO:0007669"/>
    <property type="project" value="UniProtKB-KW"/>
</dbReference>
<dbReference type="PANTHER" id="PTHR12210">
    <property type="entry name" value="DULLARD PROTEIN PHOSPHATASE"/>
    <property type="match status" value="1"/>
</dbReference>
<comment type="function">
    <text evidence="3">Probable phosphatase.</text>
</comment>
<dbReference type="FunFam" id="3.40.50.1000:FF:000015">
    <property type="entry name" value="CTD small phosphatase-like protein 2"/>
    <property type="match status" value="1"/>
</dbReference>
<evidence type="ECO:0000259" key="5">
    <source>
        <dbReference type="PROSITE" id="PS50969"/>
    </source>
</evidence>
<dbReference type="SMART" id="SM00577">
    <property type="entry name" value="CPDc"/>
    <property type="match status" value="1"/>
</dbReference>
<comment type="similarity">
    <text evidence="4">Belongs to the CTDSPL2 family.</text>
</comment>
<evidence type="ECO:0000256" key="1">
    <source>
        <dbReference type="ARBA" id="ARBA00022801"/>
    </source>
</evidence>
<sequence>HSRLEGILVHIKEAQMPAFRIKSKSNTECLRLHDLHTCRKSAKTSKSSQTQVKTFQLETELDTFFETQQNGEPLASSVCNSTLAGFDGPYTQLLNSSPFSLDPVSIRRSDILLETNPSNLETIFSPDLEHHASPLKSANYSDEAKYEGTRLPHLVADDADNATCISSEYQTCGLSEFYISDSIHEGTKLPHLVADESDDTTCVSSEYQTCGLSDFIFDCIHEGTKLPHLVADDATCVSSEYQSCNLSDFYISDSISALPFDNSVEVTDVITATCPINEFMNSDIMIHMGEGYMILPFLERTVETGDDDDSVQETMMNFNEASLYLAVHPENENKCTFGNLEEIECFDQLLVFNRLPDLPLAVSSILLPQKSQGRKPVTLVLDLDETLVHSTMEQCDDADFTFPFFFNMKHHTVYVRQRPFLQMFLDSIAQMFEIVIFTAAQSIYAGELLDILDPDRKIISKRMYRESCVFSDGTYTKDLTILGVDLAKVVIIDNTPQVFRLQVNNGIPIESWFGDPLDHALVQLLPFLETLVDVEDVRPIIAKKFSNNE</sequence>
<reference evidence="6" key="1">
    <citation type="submission" date="2022-05" db="EMBL/GenBank/DDBJ databases">
        <title>The Musa troglodytarum L. genome provides insights into the mechanism of non-climacteric behaviour and enrichment of carotenoids.</title>
        <authorList>
            <person name="Wang J."/>
        </authorList>
    </citation>
    <scope>NUCLEOTIDE SEQUENCE</scope>
    <source>
        <tissue evidence="6">Leaf</tissue>
    </source>
</reference>
<organism evidence="6 7">
    <name type="scientific">Musa troglodytarum</name>
    <name type="common">fe'i banana</name>
    <dbReference type="NCBI Taxonomy" id="320322"/>
    <lineage>
        <taxon>Eukaryota</taxon>
        <taxon>Viridiplantae</taxon>
        <taxon>Streptophyta</taxon>
        <taxon>Embryophyta</taxon>
        <taxon>Tracheophyta</taxon>
        <taxon>Spermatophyta</taxon>
        <taxon>Magnoliopsida</taxon>
        <taxon>Liliopsida</taxon>
        <taxon>Zingiberales</taxon>
        <taxon>Musaceae</taxon>
        <taxon>Musa</taxon>
    </lineage>
</organism>
<keyword evidence="1" id="KW-0378">Hydrolase</keyword>
<keyword evidence="7" id="KW-1185">Reference proteome</keyword>
<evidence type="ECO:0000256" key="4">
    <source>
        <dbReference type="ARBA" id="ARBA00038355"/>
    </source>
</evidence>
<dbReference type="CDD" id="cd07521">
    <property type="entry name" value="HAD_FCP1-like"/>
    <property type="match status" value="1"/>
</dbReference>
<dbReference type="InterPro" id="IPR023214">
    <property type="entry name" value="HAD_sf"/>
</dbReference>
<feature type="non-terminal residue" evidence="6">
    <location>
        <position position="1"/>
    </location>
</feature>
<dbReference type="EMBL" id="CP097510">
    <property type="protein sequence ID" value="URE41020.1"/>
    <property type="molecule type" value="Genomic_DNA"/>
</dbReference>
<dbReference type="InterPro" id="IPR011948">
    <property type="entry name" value="Dullard_phosphatase"/>
</dbReference>
<feature type="domain" description="FCP1 homology" evidence="5">
    <location>
        <begin position="372"/>
        <end position="531"/>
    </location>
</feature>
<dbReference type="Pfam" id="PF03031">
    <property type="entry name" value="NIF"/>
    <property type="match status" value="1"/>
</dbReference>
<dbReference type="InterPro" id="IPR004274">
    <property type="entry name" value="FCP1_dom"/>
</dbReference>
<keyword evidence="2" id="KW-0904">Protein phosphatase</keyword>
<dbReference type="GO" id="GO:0005634">
    <property type="term" value="C:nucleus"/>
    <property type="evidence" value="ECO:0007669"/>
    <property type="project" value="UniProtKB-ARBA"/>
</dbReference>
<dbReference type="NCBIfam" id="TIGR02251">
    <property type="entry name" value="HIF-SF_euk"/>
    <property type="match status" value="1"/>
</dbReference>
<evidence type="ECO:0000256" key="2">
    <source>
        <dbReference type="ARBA" id="ARBA00022912"/>
    </source>
</evidence>
<dbReference type="Proteomes" id="UP001055439">
    <property type="component" value="Chromosome 8"/>
</dbReference>
<protein>
    <submittedName>
        <fullName evidence="6">NLI interacting factor-like phosphatase</fullName>
    </submittedName>
</protein>
<dbReference type="PROSITE" id="PS50969">
    <property type="entry name" value="FCP1"/>
    <property type="match status" value="1"/>
</dbReference>